<comment type="caution">
    <text evidence="11">The sequence shown here is derived from an EMBL/GenBank/DDBJ whole genome shotgun (WGS) entry which is preliminary data.</text>
</comment>
<accession>A0A9D4S0B6</accession>
<dbReference type="InterPro" id="IPR001739">
    <property type="entry name" value="Methyl_CpG_DNA-bd"/>
</dbReference>
<dbReference type="GO" id="GO:0032259">
    <property type="term" value="P:methylation"/>
    <property type="evidence" value="ECO:0007669"/>
    <property type="project" value="UniProtKB-KW"/>
</dbReference>
<gene>
    <name evidence="11" type="ORF">DPMN_011508</name>
</gene>
<dbReference type="PANTHER" id="PTHR46024:SF1">
    <property type="entry name" value="HISTONE-LYSINE N-METHYLTRANSFERASE EGGLESS"/>
    <property type="match status" value="1"/>
</dbReference>
<dbReference type="PANTHER" id="PTHR46024">
    <property type="entry name" value="HISTONE-LYSINE N-METHYLTRANSFERASE EGGLESS"/>
    <property type="match status" value="1"/>
</dbReference>
<feature type="region of interest" description="Disordered" evidence="8">
    <location>
        <begin position="1"/>
        <end position="30"/>
    </location>
</feature>
<dbReference type="SMART" id="SM00391">
    <property type="entry name" value="MBD"/>
    <property type="match status" value="1"/>
</dbReference>
<evidence type="ECO:0000256" key="6">
    <source>
        <dbReference type="ARBA" id="ARBA00022833"/>
    </source>
</evidence>
<dbReference type="GO" id="GO:0008270">
    <property type="term" value="F:zinc ion binding"/>
    <property type="evidence" value="ECO:0007669"/>
    <property type="project" value="InterPro"/>
</dbReference>
<comment type="subcellular location">
    <subcellularLocation>
        <location evidence="1">Nucleus</location>
    </subcellularLocation>
</comment>
<dbReference type="InterPro" id="IPR016177">
    <property type="entry name" value="DNA-bd_dom_sf"/>
</dbReference>
<evidence type="ECO:0000256" key="4">
    <source>
        <dbReference type="ARBA" id="ARBA00022691"/>
    </source>
</evidence>
<feature type="domain" description="Pre-SET" evidence="9">
    <location>
        <begin position="237"/>
        <end position="310"/>
    </location>
</feature>
<dbReference type="EMBL" id="JAIWYP010000001">
    <property type="protein sequence ID" value="KAH3887491.1"/>
    <property type="molecule type" value="Genomic_DNA"/>
</dbReference>
<feature type="non-terminal residue" evidence="11">
    <location>
        <position position="322"/>
    </location>
</feature>
<keyword evidence="6" id="KW-0862">Zinc</keyword>
<dbReference type="Pfam" id="PF05033">
    <property type="entry name" value="Pre-SET"/>
    <property type="match status" value="1"/>
</dbReference>
<evidence type="ECO:0000259" key="10">
    <source>
        <dbReference type="PROSITE" id="PS50982"/>
    </source>
</evidence>
<sequence>MESPLPKVTQGLSKDSARKQKSITKTNRHLKLSKGKFATSTISGSAGGKGKDTATVLQDRMGSTEDSSAVDLESLGTRLDHIVPSAGKTRKKMVKHLCDRKCLGDMADIPEKFKGNNPLLIPLFFGWERHLAKIKPYDTHVVFYRAPCGRRLRNLMELDRYLQELDSQLAIDLFCRDPELRLYNEFNPVKDISYGKENVVILCVNEVDAEQPDNVEYSYQRIPVTWVKLNLDPNFLVCCDCKDNCRVRSKCACQQLTVESSAVNNRGEPIPDAGYLHRRLRKQLLSSGVYECNSRCKCDKRCGNRVAQNGLQNRLQVFKTEK</sequence>
<dbReference type="PROSITE" id="PS50867">
    <property type="entry name" value="PRE_SET"/>
    <property type="match status" value="1"/>
</dbReference>
<reference evidence="11" key="1">
    <citation type="journal article" date="2019" name="bioRxiv">
        <title>The Genome of the Zebra Mussel, Dreissena polymorpha: A Resource for Invasive Species Research.</title>
        <authorList>
            <person name="McCartney M.A."/>
            <person name="Auch B."/>
            <person name="Kono T."/>
            <person name="Mallez S."/>
            <person name="Zhang Y."/>
            <person name="Obille A."/>
            <person name="Becker A."/>
            <person name="Abrahante J.E."/>
            <person name="Garbe J."/>
            <person name="Badalamenti J.P."/>
            <person name="Herman A."/>
            <person name="Mangelson H."/>
            <person name="Liachko I."/>
            <person name="Sullivan S."/>
            <person name="Sone E.D."/>
            <person name="Koren S."/>
            <person name="Silverstein K.A.T."/>
            <person name="Beckman K.B."/>
            <person name="Gohl D.M."/>
        </authorList>
    </citation>
    <scope>NUCLEOTIDE SEQUENCE</scope>
    <source>
        <strain evidence="11">Duluth1</strain>
        <tissue evidence="11">Whole animal</tissue>
    </source>
</reference>
<keyword evidence="7" id="KW-0539">Nucleus</keyword>
<dbReference type="InterPro" id="IPR046341">
    <property type="entry name" value="SET_dom_sf"/>
</dbReference>
<dbReference type="GO" id="GO:0003677">
    <property type="term" value="F:DNA binding"/>
    <property type="evidence" value="ECO:0007669"/>
    <property type="project" value="InterPro"/>
</dbReference>
<protein>
    <submittedName>
        <fullName evidence="11">Uncharacterized protein</fullName>
    </submittedName>
</protein>
<dbReference type="InterPro" id="IPR051516">
    <property type="entry name" value="SETDB_methyltransferase"/>
</dbReference>
<dbReference type="GO" id="GO:0070828">
    <property type="term" value="P:heterochromatin organization"/>
    <property type="evidence" value="ECO:0007669"/>
    <property type="project" value="TreeGrafter"/>
</dbReference>
<dbReference type="PROSITE" id="PS50982">
    <property type="entry name" value="MBD"/>
    <property type="match status" value="1"/>
</dbReference>
<dbReference type="GO" id="GO:0010629">
    <property type="term" value="P:negative regulation of gene expression"/>
    <property type="evidence" value="ECO:0007669"/>
    <property type="project" value="TreeGrafter"/>
</dbReference>
<evidence type="ECO:0000256" key="2">
    <source>
        <dbReference type="ARBA" id="ARBA00022603"/>
    </source>
</evidence>
<proteinExistence type="predicted"/>
<dbReference type="SUPFAM" id="SSF82199">
    <property type="entry name" value="SET domain"/>
    <property type="match status" value="1"/>
</dbReference>
<dbReference type="Gene3D" id="2.170.270.10">
    <property type="entry name" value="SET domain"/>
    <property type="match status" value="1"/>
</dbReference>
<dbReference type="Pfam" id="PF01429">
    <property type="entry name" value="MBD"/>
    <property type="match status" value="1"/>
</dbReference>
<feature type="domain" description="MBD" evidence="10">
    <location>
        <begin position="113"/>
        <end position="181"/>
    </location>
</feature>
<evidence type="ECO:0000313" key="11">
    <source>
        <dbReference type="EMBL" id="KAH3887491.1"/>
    </source>
</evidence>
<keyword evidence="2" id="KW-0489">Methyltransferase</keyword>
<evidence type="ECO:0000256" key="3">
    <source>
        <dbReference type="ARBA" id="ARBA00022679"/>
    </source>
</evidence>
<name>A0A9D4S0B6_DREPO</name>
<dbReference type="SUPFAM" id="SSF54171">
    <property type="entry name" value="DNA-binding domain"/>
    <property type="match status" value="1"/>
</dbReference>
<dbReference type="GO" id="GO:0005634">
    <property type="term" value="C:nucleus"/>
    <property type="evidence" value="ECO:0007669"/>
    <property type="project" value="UniProtKB-SubCell"/>
</dbReference>
<evidence type="ECO:0000256" key="5">
    <source>
        <dbReference type="ARBA" id="ARBA00022723"/>
    </source>
</evidence>
<organism evidence="11 12">
    <name type="scientific">Dreissena polymorpha</name>
    <name type="common">Zebra mussel</name>
    <name type="synonym">Mytilus polymorpha</name>
    <dbReference type="NCBI Taxonomy" id="45954"/>
    <lineage>
        <taxon>Eukaryota</taxon>
        <taxon>Metazoa</taxon>
        <taxon>Spiralia</taxon>
        <taxon>Lophotrochozoa</taxon>
        <taxon>Mollusca</taxon>
        <taxon>Bivalvia</taxon>
        <taxon>Autobranchia</taxon>
        <taxon>Heteroconchia</taxon>
        <taxon>Euheterodonta</taxon>
        <taxon>Imparidentia</taxon>
        <taxon>Neoheterodontei</taxon>
        <taxon>Myida</taxon>
        <taxon>Dreissenoidea</taxon>
        <taxon>Dreissenidae</taxon>
        <taxon>Dreissena</taxon>
    </lineage>
</organism>
<evidence type="ECO:0000256" key="7">
    <source>
        <dbReference type="ARBA" id="ARBA00023242"/>
    </source>
</evidence>
<keyword evidence="5" id="KW-0479">Metal-binding</keyword>
<evidence type="ECO:0000256" key="8">
    <source>
        <dbReference type="SAM" id="MobiDB-lite"/>
    </source>
</evidence>
<keyword evidence="12" id="KW-1185">Reference proteome</keyword>
<keyword evidence="3" id="KW-0808">Transferase</keyword>
<evidence type="ECO:0000256" key="1">
    <source>
        <dbReference type="ARBA" id="ARBA00004123"/>
    </source>
</evidence>
<evidence type="ECO:0000259" key="9">
    <source>
        <dbReference type="PROSITE" id="PS50867"/>
    </source>
</evidence>
<evidence type="ECO:0000313" key="12">
    <source>
        <dbReference type="Proteomes" id="UP000828390"/>
    </source>
</evidence>
<feature type="compositionally biased region" description="Basic residues" evidence="8">
    <location>
        <begin position="19"/>
        <end position="30"/>
    </location>
</feature>
<dbReference type="Proteomes" id="UP000828390">
    <property type="component" value="Unassembled WGS sequence"/>
</dbReference>
<keyword evidence="4" id="KW-0949">S-adenosyl-L-methionine</keyword>
<reference evidence="11" key="2">
    <citation type="submission" date="2020-11" db="EMBL/GenBank/DDBJ databases">
        <authorList>
            <person name="McCartney M.A."/>
            <person name="Auch B."/>
            <person name="Kono T."/>
            <person name="Mallez S."/>
            <person name="Becker A."/>
            <person name="Gohl D.M."/>
            <person name="Silverstein K.A.T."/>
            <person name="Koren S."/>
            <person name="Bechman K.B."/>
            <person name="Herman A."/>
            <person name="Abrahante J.E."/>
            <person name="Garbe J."/>
        </authorList>
    </citation>
    <scope>NUCLEOTIDE SEQUENCE</scope>
    <source>
        <strain evidence="11">Duluth1</strain>
        <tissue evidence="11">Whole animal</tissue>
    </source>
</reference>
<dbReference type="GO" id="GO:0046974">
    <property type="term" value="F:histone H3K9 methyltransferase activity"/>
    <property type="evidence" value="ECO:0007669"/>
    <property type="project" value="TreeGrafter"/>
</dbReference>
<dbReference type="InterPro" id="IPR007728">
    <property type="entry name" value="Pre-SET_dom"/>
</dbReference>
<dbReference type="SMART" id="SM00468">
    <property type="entry name" value="PreSET"/>
    <property type="match status" value="1"/>
</dbReference>
<dbReference type="AlphaFoldDB" id="A0A9D4S0B6"/>